<dbReference type="FunFam" id="3.40.630.30:FF:000001">
    <property type="entry name" value="Histone acetyltransferase"/>
    <property type="match status" value="1"/>
</dbReference>
<feature type="compositionally biased region" description="Acidic residues" evidence="15">
    <location>
        <begin position="70"/>
        <end position="96"/>
    </location>
</feature>
<sequence length="959" mass="106292">MAGEPSRLVGQQIRRVEEEQEDSDLDAEGEEDEDLEVYHSASASNAVKIPDQVLEDEAVESESSAFEANSEGESEDAVTESDPENAWEAQSDAEEVEAEIVDPNRCVFCGQDEEHDPSEEFEEYLACAVCGDNAHRQCARDANSLGPDDDAKRWRCTTCVDNGLEEDTNINDNAEDASRRRSSVGPKVARELLPGHRGAVKPDSHSVFNHLILDDDPMDGSRSLRKRKASDEVEVHTARPSRKRRRPSEAASASAGAHASIASSPRTGRDVSMSEEIAVNGDHGDVEDDESPQVRSVRSRRRKNDKALCHIVSAEGVSIIVAFSLDRDKMDKILSSRPRKSRARDRSRKKIQPPPPIEPEVSHYPGIQSGFSTQLLAMTDRDQDESKSKPYGGILSELEADTSKTFPMAEDRNRFEEARLKAEEDWKKKMATTAAMQEASRASQKVSGPPSKIKCINFGGFEIDTWNAAPFPEEYSRNRLLYICEFCLKYMNSDYVAWRHKLKCPAKHPPGDEIYRDGSHSFFEVDGRKNPVYCQNLCLLAKLFLGSKTLYYDVEPFLFYVMTENDEFGCHFVGYFSKEKRPSSMNNVSCILVLPIFQRRGFGHMLIDFSYLLTKREQKVGSPEKPLSDMGLVSYRGYWRLTLCQLLLKHKTPISITRISELTGMTPDDIISALEALRALVRDPITKSYALRVDHAYFKEYIEKQGKKNYPQINPDVLIWTPYVMNRGLTSHYEEGGPMHAVAPREEEDTEDGALRSPVDNGGTQLLDEATRFAKALITNGDPSHGSGSKSPGHTPTTPLPNGNDHITSTPYTNIKIPPNRFEVFPPVPGMAANKRRPGRPFGSRTRHKLSGGTPNGSITGTAGGGVRRNPVGFQTGSPASGNRRMRSMLGEEVANGVDDGAEAKGEDEITGQEKEGDGDGDGGGEEENQEEEDAEEDAEGEDDEEVIVGKEGEAMEVD</sequence>
<dbReference type="InterPro" id="IPR040706">
    <property type="entry name" value="Zf-MYST"/>
</dbReference>
<protein>
    <recommendedName>
        <fullName evidence="3 14">Histone acetyltransferase</fullName>
        <ecNumber evidence="3 14">2.3.1.48</ecNumber>
    </recommendedName>
</protein>
<comment type="function">
    <text evidence="11">Catalytic component of the NuA4 histone acetyltransferase (HAT) complex which is involved in epigenetic transcriptional activation of selected genes principally by acetylation of nucleosomal histones H4, H3, H2B, H2A and H2A variant H2A.Z. Acetylates histone H4 to form H4K5ac, H4K8ac, H4K12ac and H4K16ac, histone H3 to form H3K14ac, and histone H2A to form H2AK4ac and H2AK7ac. The NuA4 complex is involved in the DNA damage response and is required for chromosome segregation. The NuA4 complex plays a direct role in repair of DNA double-strand breaks (DSBs) through homologous recombination. Recruitment to promoters depends on H3K4me. Also acetylates non-histone proteins. In addition to protein acetyltransferase, can use different acyl-CoA substrates, such as 2-hydroxyisobutanoyl-CoA (2-hydroxyisobutyryl-CoA) or (2E)-butenoyl-CoA (crotonyl-CoA), and is able to mediate protein 2-hydroxyisobutyrylation and crotonylation, respectively.</text>
</comment>
<evidence type="ECO:0000256" key="7">
    <source>
        <dbReference type="ARBA" id="ARBA00022833"/>
    </source>
</evidence>
<keyword evidence="10 14" id="KW-0539">Nucleus</keyword>
<dbReference type="Gene3D" id="3.30.60.60">
    <property type="entry name" value="N-acetyl transferase-like"/>
    <property type="match status" value="1"/>
</dbReference>
<dbReference type="InterPro" id="IPR002717">
    <property type="entry name" value="HAT_MYST-type"/>
</dbReference>
<feature type="region of interest" description="Disordered" evidence="15">
    <location>
        <begin position="211"/>
        <end position="304"/>
    </location>
</feature>
<dbReference type="SMART" id="SM00249">
    <property type="entry name" value="PHD"/>
    <property type="match status" value="1"/>
</dbReference>
<evidence type="ECO:0000256" key="8">
    <source>
        <dbReference type="ARBA" id="ARBA00022853"/>
    </source>
</evidence>
<comment type="caution">
    <text evidence="18">The sequence shown here is derived from an EMBL/GenBank/DDBJ whole genome shotgun (WGS) entry which is preliminary data.</text>
</comment>
<dbReference type="PANTHER" id="PTHR10615">
    <property type="entry name" value="HISTONE ACETYLTRANSFERASE"/>
    <property type="match status" value="1"/>
</dbReference>
<proteinExistence type="inferred from homology"/>
<feature type="compositionally biased region" description="Acidic residues" evidence="15">
    <location>
        <begin position="166"/>
        <end position="175"/>
    </location>
</feature>
<dbReference type="EC" id="2.3.1.48" evidence="3 14"/>
<evidence type="ECO:0000256" key="15">
    <source>
        <dbReference type="SAM" id="MobiDB-lite"/>
    </source>
</evidence>
<evidence type="ECO:0000256" key="3">
    <source>
        <dbReference type="ARBA" id="ARBA00013184"/>
    </source>
</evidence>
<evidence type="ECO:0000256" key="9">
    <source>
        <dbReference type="ARBA" id="ARBA00022990"/>
    </source>
</evidence>
<dbReference type="InterPro" id="IPR050603">
    <property type="entry name" value="MYST_HAT"/>
</dbReference>
<evidence type="ECO:0000313" key="18">
    <source>
        <dbReference type="EMBL" id="KAF2434617.1"/>
    </source>
</evidence>
<feature type="region of interest" description="Disordered" evidence="15">
    <location>
        <begin position="166"/>
        <end position="187"/>
    </location>
</feature>
<evidence type="ECO:0000256" key="12">
    <source>
        <dbReference type="PIRSR" id="PIRSR602717-51"/>
    </source>
</evidence>
<evidence type="ECO:0000256" key="14">
    <source>
        <dbReference type="RuleBase" id="RU361211"/>
    </source>
</evidence>
<keyword evidence="5" id="KW-0479">Metal-binding</keyword>
<dbReference type="EMBL" id="MU007016">
    <property type="protein sequence ID" value="KAF2434617.1"/>
    <property type="molecule type" value="Genomic_DNA"/>
</dbReference>
<evidence type="ECO:0000256" key="4">
    <source>
        <dbReference type="ARBA" id="ARBA00022679"/>
    </source>
</evidence>
<evidence type="ECO:0000256" key="5">
    <source>
        <dbReference type="ARBA" id="ARBA00022723"/>
    </source>
</evidence>
<dbReference type="PANTHER" id="PTHR10615:SF161">
    <property type="entry name" value="HISTONE ACETYLTRANSFERASE KAT7"/>
    <property type="match status" value="1"/>
</dbReference>
<keyword evidence="9" id="KW-0007">Acetylation</keyword>
<dbReference type="InterPro" id="IPR016181">
    <property type="entry name" value="Acyl_CoA_acyltransferase"/>
</dbReference>
<feature type="region of interest" description="Disordered" evidence="15">
    <location>
        <begin position="778"/>
        <end position="885"/>
    </location>
</feature>
<evidence type="ECO:0000259" key="16">
    <source>
        <dbReference type="PROSITE" id="PS50016"/>
    </source>
</evidence>
<evidence type="ECO:0000256" key="1">
    <source>
        <dbReference type="ARBA" id="ARBA00004123"/>
    </source>
</evidence>
<evidence type="ECO:0000256" key="6">
    <source>
        <dbReference type="ARBA" id="ARBA00022771"/>
    </source>
</evidence>
<dbReference type="Gene3D" id="1.10.10.10">
    <property type="entry name" value="Winged helix-like DNA-binding domain superfamily/Winged helix DNA-binding domain"/>
    <property type="match status" value="1"/>
</dbReference>
<feature type="active site" description="Proton donor/acceptor" evidence="12">
    <location>
        <position position="624"/>
    </location>
</feature>
<dbReference type="GO" id="GO:0004402">
    <property type="term" value="F:histone acetyltransferase activity"/>
    <property type="evidence" value="ECO:0007669"/>
    <property type="project" value="InterPro"/>
</dbReference>
<reference evidence="18" key="1">
    <citation type="journal article" date="2020" name="Stud. Mycol.">
        <title>101 Dothideomycetes genomes: a test case for predicting lifestyles and emergence of pathogens.</title>
        <authorList>
            <person name="Haridas S."/>
            <person name="Albert R."/>
            <person name="Binder M."/>
            <person name="Bloem J."/>
            <person name="Labutti K."/>
            <person name="Salamov A."/>
            <person name="Andreopoulos B."/>
            <person name="Baker S."/>
            <person name="Barry K."/>
            <person name="Bills G."/>
            <person name="Bluhm B."/>
            <person name="Cannon C."/>
            <person name="Castanera R."/>
            <person name="Culley D."/>
            <person name="Daum C."/>
            <person name="Ezra D."/>
            <person name="Gonzalez J."/>
            <person name="Henrissat B."/>
            <person name="Kuo A."/>
            <person name="Liang C."/>
            <person name="Lipzen A."/>
            <person name="Lutzoni F."/>
            <person name="Magnuson J."/>
            <person name="Mondo S."/>
            <person name="Nolan M."/>
            <person name="Ohm R."/>
            <person name="Pangilinan J."/>
            <person name="Park H.-J."/>
            <person name="Ramirez L."/>
            <person name="Alfaro M."/>
            <person name="Sun H."/>
            <person name="Tritt A."/>
            <person name="Yoshinaga Y."/>
            <person name="Zwiers L.-H."/>
            <person name="Turgeon B."/>
            <person name="Goodwin S."/>
            <person name="Spatafora J."/>
            <person name="Crous P."/>
            <person name="Grigoriev I."/>
        </authorList>
    </citation>
    <scope>NUCLEOTIDE SEQUENCE</scope>
    <source>
        <strain evidence="18">CBS 130266</strain>
    </source>
</reference>
<dbReference type="OrthoDB" id="787137at2759"/>
<dbReference type="AlphaFoldDB" id="A0A9P4U354"/>
<dbReference type="InterPro" id="IPR019787">
    <property type="entry name" value="Znf_PHD-finger"/>
</dbReference>
<feature type="compositionally biased region" description="Low complexity" evidence="15">
    <location>
        <begin position="781"/>
        <end position="797"/>
    </location>
</feature>
<feature type="region of interest" description="Disordered" evidence="15">
    <location>
        <begin position="1"/>
        <end position="96"/>
    </location>
</feature>
<keyword evidence="8" id="KW-0156">Chromatin regulator</keyword>
<dbReference type="GO" id="GO:0031507">
    <property type="term" value="P:heterochromatin formation"/>
    <property type="evidence" value="ECO:0007669"/>
    <property type="project" value="UniProtKB-ARBA"/>
</dbReference>
<feature type="compositionally biased region" description="Low complexity" evidence="15">
    <location>
        <begin position="249"/>
        <end position="265"/>
    </location>
</feature>
<feature type="region of interest" description="Disordered" evidence="15">
    <location>
        <begin position="743"/>
        <end position="764"/>
    </location>
</feature>
<name>A0A9P4U354_9PEZI</name>
<dbReference type="GO" id="GO:0006357">
    <property type="term" value="P:regulation of transcription by RNA polymerase II"/>
    <property type="evidence" value="ECO:0007669"/>
    <property type="project" value="TreeGrafter"/>
</dbReference>
<evidence type="ECO:0000313" key="19">
    <source>
        <dbReference type="Proteomes" id="UP000800235"/>
    </source>
</evidence>
<dbReference type="GO" id="GO:0005634">
    <property type="term" value="C:nucleus"/>
    <property type="evidence" value="ECO:0007669"/>
    <property type="project" value="UniProtKB-SubCell"/>
</dbReference>
<dbReference type="Pfam" id="PF17772">
    <property type="entry name" value="zf-MYST"/>
    <property type="match status" value="1"/>
</dbReference>
<keyword evidence="4" id="KW-0808">Transferase</keyword>
<dbReference type="Pfam" id="PF16866">
    <property type="entry name" value="PHD_4"/>
    <property type="match status" value="1"/>
</dbReference>
<gene>
    <name evidence="18" type="ORF">EJ08DRAFT_646561</name>
</gene>
<evidence type="ECO:0000256" key="10">
    <source>
        <dbReference type="ARBA" id="ARBA00023242"/>
    </source>
</evidence>
<dbReference type="Gene3D" id="3.30.40.10">
    <property type="entry name" value="Zinc/RING finger domain, C3HC4 (zinc finger)"/>
    <property type="match status" value="1"/>
</dbReference>
<dbReference type="Gene3D" id="3.40.630.30">
    <property type="match status" value="1"/>
</dbReference>
<dbReference type="InterPro" id="IPR036388">
    <property type="entry name" value="WH-like_DNA-bd_sf"/>
</dbReference>
<feature type="compositionally biased region" description="Basic and acidic residues" evidence="15">
    <location>
        <begin position="902"/>
        <end position="918"/>
    </location>
</feature>
<dbReference type="GO" id="GO:0008270">
    <property type="term" value="F:zinc ion binding"/>
    <property type="evidence" value="ECO:0007669"/>
    <property type="project" value="UniProtKB-KW"/>
</dbReference>
<dbReference type="FunFam" id="3.30.60.60:FF:000001">
    <property type="entry name" value="Histone acetyltransferase"/>
    <property type="match status" value="1"/>
</dbReference>
<dbReference type="PROSITE" id="PS51726">
    <property type="entry name" value="MYST_HAT"/>
    <property type="match status" value="1"/>
</dbReference>
<evidence type="ECO:0000256" key="13">
    <source>
        <dbReference type="PROSITE-ProRule" id="PRU00146"/>
    </source>
</evidence>
<dbReference type="InterPro" id="IPR011011">
    <property type="entry name" value="Znf_FYVE_PHD"/>
</dbReference>
<dbReference type="SUPFAM" id="SSF57903">
    <property type="entry name" value="FYVE/PHD zinc finger"/>
    <property type="match status" value="1"/>
</dbReference>
<dbReference type="GO" id="GO:0003712">
    <property type="term" value="F:transcription coregulator activity"/>
    <property type="evidence" value="ECO:0007669"/>
    <property type="project" value="TreeGrafter"/>
</dbReference>
<evidence type="ECO:0000259" key="17">
    <source>
        <dbReference type="PROSITE" id="PS51726"/>
    </source>
</evidence>
<keyword evidence="7" id="KW-0862">Zinc</keyword>
<dbReference type="GO" id="GO:0003682">
    <property type="term" value="F:chromatin binding"/>
    <property type="evidence" value="ECO:0007669"/>
    <property type="project" value="TreeGrafter"/>
</dbReference>
<feature type="compositionally biased region" description="Basic residues" evidence="15">
    <location>
        <begin position="337"/>
        <end position="351"/>
    </location>
</feature>
<feature type="domain" description="MYST-type HAT" evidence="17">
    <location>
        <begin position="448"/>
        <end position="722"/>
    </location>
</feature>
<dbReference type="SUPFAM" id="SSF55729">
    <property type="entry name" value="Acyl-CoA N-acyltransferases (Nat)"/>
    <property type="match status" value="1"/>
</dbReference>
<dbReference type="Pfam" id="PF01853">
    <property type="entry name" value="MOZ_SAS"/>
    <property type="match status" value="1"/>
</dbReference>
<evidence type="ECO:0000256" key="11">
    <source>
        <dbReference type="ARBA" id="ARBA00045805"/>
    </source>
</evidence>
<accession>A0A9P4U354</accession>
<feature type="compositionally biased region" description="Acidic residues" evidence="15">
    <location>
        <begin position="18"/>
        <end position="35"/>
    </location>
</feature>
<comment type="similarity">
    <text evidence="2 14">Belongs to the MYST (SAS/MOZ) family.</text>
</comment>
<comment type="subcellular location">
    <subcellularLocation>
        <location evidence="1 14">Nucleus</location>
    </subcellularLocation>
</comment>
<feature type="region of interest" description="Disordered" evidence="15">
    <location>
        <begin position="897"/>
        <end position="959"/>
    </location>
</feature>
<feature type="compositionally biased region" description="Basic residues" evidence="15">
    <location>
        <begin position="834"/>
        <end position="850"/>
    </location>
</feature>
<feature type="region of interest" description="Disordered" evidence="15">
    <location>
        <begin position="334"/>
        <end position="366"/>
    </location>
</feature>
<dbReference type="InterPro" id="IPR013083">
    <property type="entry name" value="Znf_RING/FYVE/PHD"/>
</dbReference>
<comment type="catalytic activity">
    <reaction evidence="14">
        <text>L-lysyl-[protein] + acetyl-CoA = N(6)-acetyl-L-lysyl-[protein] + CoA + H(+)</text>
        <dbReference type="Rhea" id="RHEA:45948"/>
        <dbReference type="Rhea" id="RHEA-COMP:9752"/>
        <dbReference type="Rhea" id="RHEA-COMP:10731"/>
        <dbReference type="ChEBI" id="CHEBI:15378"/>
        <dbReference type="ChEBI" id="CHEBI:29969"/>
        <dbReference type="ChEBI" id="CHEBI:57287"/>
        <dbReference type="ChEBI" id="CHEBI:57288"/>
        <dbReference type="ChEBI" id="CHEBI:61930"/>
        <dbReference type="EC" id="2.3.1.48"/>
    </reaction>
</comment>
<dbReference type="GO" id="GO:1990467">
    <property type="term" value="C:NuA3a histone acetyltransferase complex"/>
    <property type="evidence" value="ECO:0007669"/>
    <property type="project" value="TreeGrafter"/>
</dbReference>
<keyword evidence="6 13" id="KW-0863">Zinc-finger</keyword>
<dbReference type="InterPro" id="IPR001965">
    <property type="entry name" value="Znf_PHD"/>
</dbReference>
<feature type="domain" description="PHD-type" evidence="16">
    <location>
        <begin position="103"/>
        <end position="162"/>
    </location>
</feature>
<keyword evidence="19" id="KW-1185">Reference proteome</keyword>
<evidence type="ECO:0000256" key="2">
    <source>
        <dbReference type="ARBA" id="ARBA00010107"/>
    </source>
</evidence>
<dbReference type="Proteomes" id="UP000800235">
    <property type="component" value="Unassembled WGS sequence"/>
</dbReference>
<feature type="compositionally biased region" description="Basic and acidic residues" evidence="15">
    <location>
        <begin position="948"/>
        <end position="959"/>
    </location>
</feature>
<dbReference type="PROSITE" id="PS50016">
    <property type="entry name" value="ZF_PHD_2"/>
    <property type="match status" value="1"/>
</dbReference>
<organism evidence="18 19">
    <name type="scientific">Tothia fuscella</name>
    <dbReference type="NCBI Taxonomy" id="1048955"/>
    <lineage>
        <taxon>Eukaryota</taxon>
        <taxon>Fungi</taxon>
        <taxon>Dikarya</taxon>
        <taxon>Ascomycota</taxon>
        <taxon>Pezizomycotina</taxon>
        <taxon>Dothideomycetes</taxon>
        <taxon>Pleosporomycetidae</taxon>
        <taxon>Venturiales</taxon>
        <taxon>Cylindrosympodiaceae</taxon>
        <taxon>Tothia</taxon>
    </lineage>
</organism>
<feature type="compositionally biased region" description="Acidic residues" evidence="15">
    <location>
        <begin position="919"/>
        <end position="947"/>
    </location>
</feature>